<sequence length="184" mass="20084">MSNYADPNKAYVWMDGDAFRGKAGAKLPTDPFAAKLADFDAFGGIEAGFEETADQSVDKKKVWNYRQSAYKVTRDPLESGIKFRAVDNSKATLLTRAQGGKITKLGENYGMERGLGEEFSLLVRLDDGEDKTAIFCERATLAGPPVRAALDGTNIDGWEFDVTFLAKPIEILPGLPEGIEAPQQ</sequence>
<gene>
    <name evidence="1" type="ORF">ATK06_0453</name>
</gene>
<organism evidence="1 2">
    <name type="scientific">Corynebacterium renale</name>
    <dbReference type="NCBI Taxonomy" id="1724"/>
    <lineage>
        <taxon>Bacteria</taxon>
        <taxon>Bacillati</taxon>
        <taxon>Actinomycetota</taxon>
        <taxon>Actinomycetes</taxon>
        <taxon>Mycobacteriales</taxon>
        <taxon>Corynebacteriaceae</taxon>
        <taxon>Corynebacterium</taxon>
    </lineage>
</organism>
<comment type="caution">
    <text evidence="1">The sequence shown here is derived from an EMBL/GenBank/DDBJ whole genome shotgun (WGS) entry which is preliminary data.</text>
</comment>
<keyword evidence="2" id="KW-1185">Reference proteome</keyword>
<accession>A0A2A9DKY2</accession>
<dbReference type="EMBL" id="PDJF01000001">
    <property type="protein sequence ID" value="PFG27397.1"/>
    <property type="molecule type" value="Genomic_DNA"/>
</dbReference>
<dbReference type="Proteomes" id="UP000221653">
    <property type="component" value="Unassembled WGS sequence"/>
</dbReference>
<dbReference type="AlphaFoldDB" id="A0A2A9DKY2"/>
<name>A0A2A9DKY2_9CORY</name>
<evidence type="ECO:0000313" key="2">
    <source>
        <dbReference type="Proteomes" id="UP000221653"/>
    </source>
</evidence>
<protein>
    <submittedName>
        <fullName evidence="1">Uncharacterized protein</fullName>
    </submittedName>
</protein>
<dbReference type="RefSeq" id="WP_048378887.1">
    <property type="nucleotide sequence ID" value="NZ_LDYE01000002.1"/>
</dbReference>
<dbReference type="STRING" id="1724.GCA_001044175_00766"/>
<proteinExistence type="predicted"/>
<reference evidence="1 2" key="1">
    <citation type="submission" date="2017-10" db="EMBL/GenBank/DDBJ databases">
        <title>Sequencing the genomes of 1000 actinobacteria strains.</title>
        <authorList>
            <person name="Klenk H.-P."/>
        </authorList>
    </citation>
    <scope>NUCLEOTIDE SEQUENCE [LARGE SCALE GENOMIC DNA]</scope>
    <source>
        <strain evidence="1 2">DSM 20688</strain>
    </source>
</reference>
<evidence type="ECO:0000313" key="1">
    <source>
        <dbReference type="EMBL" id="PFG27397.1"/>
    </source>
</evidence>